<name>A0A4Y9RQQ5_9CAUL</name>
<evidence type="ECO:0000256" key="1">
    <source>
        <dbReference type="SAM" id="MobiDB-lite"/>
    </source>
</evidence>
<reference evidence="2 3" key="1">
    <citation type="submission" date="2019-03" db="EMBL/GenBank/DDBJ databases">
        <title>Draft genome of Brevundimonas sp. a heavy metal resistant soil bacteria.</title>
        <authorList>
            <person name="Soto J."/>
        </authorList>
    </citation>
    <scope>NUCLEOTIDE SEQUENCE [LARGE SCALE GENOMIC DNA]</scope>
    <source>
        <strain evidence="2 3">B-10</strain>
    </source>
</reference>
<keyword evidence="3" id="KW-1185">Reference proteome</keyword>
<dbReference type="EMBL" id="SPVH01000007">
    <property type="protein sequence ID" value="TFW11232.1"/>
    <property type="molecule type" value="Genomic_DNA"/>
</dbReference>
<dbReference type="RefSeq" id="WP_135196051.1">
    <property type="nucleotide sequence ID" value="NZ_SPVH01000007.1"/>
</dbReference>
<organism evidence="2 3">
    <name type="scientific">Brevundimonas intermedia</name>
    <dbReference type="NCBI Taxonomy" id="74315"/>
    <lineage>
        <taxon>Bacteria</taxon>
        <taxon>Pseudomonadati</taxon>
        <taxon>Pseudomonadota</taxon>
        <taxon>Alphaproteobacteria</taxon>
        <taxon>Caulobacterales</taxon>
        <taxon>Caulobacteraceae</taxon>
        <taxon>Brevundimonas</taxon>
    </lineage>
</organism>
<sequence length="159" mass="17190">MTAYPISCSPMTLAEFVDLATTQGWVLDLSSADDELVLIAASGDTVTAFPQPTTFSEHVGFVGDAGGLVPAWPHGSLECAILEGNDLAYHVTVADVLVSTGNILRNYNSTPPNLTIYLSGLIEEAEKLQESQQVKSLRRHRRAESQRWSSSLSKPWVAS</sequence>
<comment type="caution">
    <text evidence="2">The sequence shown here is derived from an EMBL/GenBank/DDBJ whole genome shotgun (WGS) entry which is preliminary data.</text>
</comment>
<gene>
    <name evidence="2" type="ORF">EGY25_16370</name>
</gene>
<feature type="region of interest" description="Disordered" evidence="1">
    <location>
        <begin position="133"/>
        <end position="159"/>
    </location>
</feature>
<accession>A0A4Y9RQQ5</accession>
<dbReference type="Proteomes" id="UP000298216">
    <property type="component" value="Unassembled WGS sequence"/>
</dbReference>
<proteinExistence type="predicted"/>
<evidence type="ECO:0000313" key="3">
    <source>
        <dbReference type="Proteomes" id="UP000298216"/>
    </source>
</evidence>
<evidence type="ECO:0000313" key="2">
    <source>
        <dbReference type="EMBL" id="TFW11232.1"/>
    </source>
</evidence>
<protein>
    <submittedName>
        <fullName evidence="2">Uncharacterized protein</fullName>
    </submittedName>
</protein>
<dbReference type="AlphaFoldDB" id="A0A4Y9RQQ5"/>